<dbReference type="AlphaFoldDB" id="A0A241PY05"/>
<organism evidence="1 2">
    <name type="scientific">Salmonella enterica subsp. enterica serovar Macclesfield str. S-1643</name>
    <dbReference type="NCBI Taxonomy" id="1242107"/>
    <lineage>
        <taxon>Bacteria</taxon>
        <taxon>Pseudomonadati</taxon>
        <taxon>Pseudomonadota</taxon>
        <taxon>Gammaproteobacteria</taxon>
        <taxon>Enterobacterales</taxon>
        <taxon>Enterobacteriaceae</taxon>
        <taxon>Salmonella</taxon>
    </lineage>
</organism>
<proteinExistence type="predicted"/>
<dbReference type="EMBL" id="CP022118">
    <property type="protein sequence ID" value="ASG19280.1"/>
    <property type="molecule type" value="Genomic_DNA"/>
</dbReference>
<gene>
    <name evidence="1" type="ORF">LFZ25_26365</name>
</gene>
<geneLocation type="plasmid" evidence="1">
    <name>unnamed1</name>
</geneLocation>
<accession>A0A241PY05</accession>
<evidence type="ECO:0000313" key="1">
    <source>
        <dbReference type="EMBL" id="ASG19280.1"/>
    </source>
</evidence>
<name>A0A241PY05_SALET</name>
<dbReference type="RefSeq" id="WP_088731693.1">
    <property type="nucleotide sequence ID" value="NZ_CP022118.1"/>
</dbReference>
<reference evidence="1 2" key="1">
    <citation type="submission" date="2017-06" db="EMBL/GenBank/DDBJ databases">
        <title>Salmonella reference genomes for public health.</title>
        <authorList>
            <person name="Robertson J."/>
            <person name="Yoshida C."/>
            <person name="Gurnik S."/>
            <person name="Nash J."/>
        </authorList>
    </citation>
    <scope>NUCLEOTIDE SEQUENCE [LARGE SCALE GENOMIC DNA]</scope>
    <source>
        <strain evidence="1 2">S-1643</strain>
        <plasmid evidence="2">Plasmid unnamed1</plasmid>
    </source>
</reference>
<sequence length="82" mass="9568">MSDVNKLSISYFELKEITEKHLLNRLKMKEQAEQPYDYAKFHAQGQAILDMWHEIVLAGSAPSEQIAADLVYFKNILEPSRW</sequence>
<keyword evidence="1" id="KW-0614">Plasmid</keyword>
<evidence type="ECO:0000313" key="2">
    <source>
        <dbReference type="Proteomes" id="UP000197157"/>
    </source>
</evidence>
<dbReference type="Proteomes" id="UP000197157">
    <property type="component" value="Plasmid unnamed1"/>
</dbReference>
<protein>
    <submittedName>
        <fullName evidence="1">Uncharacterized protein</fullName>
    </submittedName>
</protein>